<keyword evidence="9" id="KW-0807">Transducer</keyword>
<evidence type="ECO:0000256" key="8">
    <source>
        <dbReference type="ARBA" id="ARBA00023170"/>
    </source>
</evidence>
<evidence type="ECO:0000313" key="11">
    <source>
        <dbReference type="EMBL" id="RZB40832.1"/>
    </source>
</evidence>
<dbReference type="GO" id="GO:0005886">
    <property type="term" value="C:plasma membrane"/>
    <property type="evidence" value="ECO:0007669"/>
    <property type="project" value="UniProtKB-SubCell"/>
</dbReference>
<dbReference type="PANTHER" id="PTHR21137">
    <property type="entry name" value="ODORANT RECEPTOR"/>
    <property type="match status" value="1"/>
</dbReference>
<feature type="transmembrane region" description="Helical" evidence="10">
    <location>
        <begin position="35"/>
        <end position="55"/>
    </location>
</feature>
<sequence length="301" mass="34322">MSVIEESFGINLRVMKACCLYPPLTHGRWYKIKAYLMHLCFVMPVPTLGILYLLLKEDLDMERVNYNAGFLAQTTCFTTKLLPFIKEGHRIRKCIDYFNSSSFAVLNEKQKKIMDQCVKVCRRNTFIFLICVGGGVTSWATKPFFWEGVYFASVATGVIDPLIAGLAYHATSQIKILKDNLQHLSKYTEEGMSKRNNMSPSQRASIKAMIMYGKIRQSINHHNAILEFVKEYEDCFSSVVFSQFAASVFSNSLTNAIYMGQWYDYDVKSKRALITLMERSKVPITVTSGKILDLSLTTFTT</sequence>
<keyword evidence="3" id="KW-0716">Sensory transduction</keyword>
<keyword evidence="6 10" id="KW-1133">Transmembrane helix</keyword>
<dbReference type="PANTHER" id="PTHR21137:SF35">
    <property type="entry name" value="ODORANT RECEPTOR 19A-RELATED"/>
    <property type="match status" value="1"/>
</dbReference>
<feature type="transmembrane region" description="Helical" evidence="10">
    <location>
        <begin position="148"/>
        <end position="168"/>
    </location>
</feature>
<name>A0A482VC62_ASBVE</name>
<gene>
    <name evidence="11" type="ORF">BDFB_008635</name>
</gene>
<keyword evidence="12" id="KW-1185">Reference proteome</keyword>
<dbReference type="GO" id="GO:0005549">
    <property type="term" value="F:odorant binding"/>
    <property type="evidence" value="ECO:0007669"/>
    <property type="project" value="InterPro"/>
</dbReference>
<keyword evidence="7 10" id="KW-0472">Membrane</keyword>
<evidence type="ECO:0000313" key="12">
    <source>
        <dbReference type="Proteomes" id="UP000292052"/>
    </source>
</evidence>
<proteinExistence type="predicted"/>
<dbReference type="GO" id="GO:0007165">
    <property type="term" value="P:signal transduction"/>
    <property type="evidence" value="ECO:0007669"/>
    <property type="project" value="UniProtKB-KW"/>
</dbReference>
<keyword evidence="5" id="KW-0552">Olfaction</keyword>
<comment type="subcellular location">
    <subcellularLocation>
        <location evidence="1">Cell membrane</location>
        <topology evidence="1">Multi-pass membrane protein</topology>
    </subcellularLocation>
</comment>
<reference evidence="11 12" key="1">
    <citation type="submission" date="2017-03" db="EMBL/GenBank/DDBJ databases">
        <title>Genome of the blue death feigning beetle - Asbolus verrucosus.</title>
        <authorList>
            <person name="Rider S.D."/>
        </authorList>
    </citation>
    <scope>NUCLEOTIDE SEQUENCE [LARGE SCALE GENOMIC DNA]</scope>
    <source>
        <strain evidence="11">Butters</strain>
        <tissue evidence="11">Head and leg muscle</tissue>
    </source>
</reference>
<dbReference type="Proteomes" id="UP000292052">
    <property type="component" value="Unassembled WGS sequence"/>
</dbReference>
<dbReference type="Pfam" id="PF02949">
    <property type="entry name" value="7tm_6"/>
    <property type="match status" value="2"/>
</dbReference>
<evidence type="ECO:0000256" key="1">
    <source>
        <dbReference type="ARBA" id="ARBA00004651"/>
    </source>
</evidence>
<evidence type="ECO:0000256" key="3">
    <source>
        <dbReference type="ARBA" id="ARBA00022606"/>
    </source>
</evidence>
<organism evidence="11 12">
    <name type="scientific">Asbolus verrucosus</name>
    <name type="common">Desert ironclad beetle</name>
    <dbReference type="NCBI Taxonomy" id="1661398"/>
    <lineage>
        <taxon>Eukaryota</taxon>
        <taxon>Metazoa</taxon>
        <taxon>Ecdysozoa</taxon>
        <taxon>Arthropoda</taxon>
        <taxon>Hexapoda</taxon>
        <taxon>Insecta</taxon>
        <taxon>Pterygota</taxon>
        <taxon>Neoptera</taxon>
        <taxon>Endopterygota</taxon>
        <taxon>Coleoptera</taxon>
        <taxon>Polyphaga</taxon>
        <taxon>Cucujiformia</taxon>
        <taxon>Tenebrionidae</taxon>
        <taxon>Pimeliinae</taxon>
        <taxon>Asbolus</taxon>
    </lineage>
</organism>
<evidence type="ECO:0000256" key="5">
    <source>
        <dbReference type="ARBA" id="ARBA00022725"/>
    </source>
</evidence>
<dbReference type="GO" id="GO:0004984">
    <property type="term" value="F:olfactory receptor activity"/>
    <property type="evidence" value="ECO:0007669"/>
    <property type="project" value="InterPro"/>
</dbReference>
<accession>A0A482VC62</accession>
<comment type="caution">
    <text evidence="11">The sequence shown here is derived from an EMBL/GenBank/DDBJ whole genome shotgun (WGS) entry which is preliminary data.</text>
</comment>
<dbReference type="EMBL" id="QDEB01115497">
    <property type="protein sequence ID" value="RZB40832.1"/>
    <property type="molecule type" value="Genomic_DNA"/>
</dbReference>
<evidence type="ECO:0000256" key="2">
    <source>
        <dbReference type="ARBA" id="ARBA00022475"/>
    </source>
</evidence>
<feature type="non-terminal residue" evidence="11">
    <location>
        <position position="301"/>
    </location>
</feature>
<dbReference type="InterPro" id="IPR004117">
    <property type="entry name" value="7tm6_olfct_rcpt"/>
</dbReference>
<feature type="transmembrane region" description="Helical" evidence="10">
    <location>
        <begin position="124"/>
        <end position="142"/>
    </location>
</feature>
<dbReference type="OrthoDB" id="7545962at2759"/>
<evidence type="ECO:0000256" key="4">
    <source>
        <dbReference type="ARBA" id="ARBA00022692"/>
    </source>
</evidence>
<evidence type="ECO:0000256" key="7">
    <source>
        <dbReference type="ARBA" id="ARBA00023136"/>
    </source>
</evidence>
<dbReference type="AlphaFoldDB" id="A0A482VC62"/>
<keyword evidence="8" id="KW-0675">Receptor</keyword>
<keyword evidence="2" id="KW-1003">Cell membrane</keyword>
<evidence type="ECO:0000256" key="9">
    <source>
        <dbReference type="ARBA" id="ARBA00023224"/>
    </source>
</evidence>
<evidence type="ECO:0000256" key="10">
    <source>
        <dbReference type="SAM" id="Phobius"/>
    </source>
</evidence>
<evidence type="ECO:0000256" key="6">
    <source>
        <dbReference type="ARBA" id="ARBA00022989"/>
    </source>
</evidence>
<protein>
    <submittedName>
        <fullName evidence="11">7tm 6 domain containing protein</fullName>
    </submittedName>
</protein>
<keyword evidence="4 10" id="KW-0812">Transmembrane</keyword>